<dbReference type="KEGG" id="otm:OSB_32700"/>
<dbReference type="EMBL" id="CP012160">
    <property type="protein sequence ID" value="AKS47783.1"/>
    <property type="molecule type" value="Genomic_DNA"/>
</dbReference>
<evidence type="ECO:0000256" key="6">
    <source>
        <dbReference type="ARBA" id="ARBA00023143"/>
    </source>
</evidence>
<dbReference type="OrthoDB" id="7181295at2"/>
<sequence length="481" mass="49656">MSISSSLSNALTGMTAASRMAEVVSSNVANSLTEGYGRRSVNLSSAVIGGAGAGVQIGSVTRHVDSGIIADRRLASAGLGGYETLVSTMNRIQDVIGEVGSTDSISSRIVAVESALIDAGSDPSSNINLSALAEKLSDVATSLNTASNNIQSERVRADSSISDQVGRLNTALSQVEQLNKDITNAKNSGYDPSGLMDQRQLVIDEISEIVPVREIDRTGGQVALMTPSGETLLDGEAKVFGFIQNAVITPDMTLQSGGLSGITLDGQPIATDGIGKLAGGTLGATFQARDSELVTAQQGLDAVAADLISRFQDPNVDPTLAVGQAGILTDAGAVFSVTNTTGLSSRISLNASVDPTVGGATTKLRDGLNATTVGPSGNASLLQAISGALADPRSTSTDSIQQSAAGRASNFEGEMGSTRVEFESEVSFANARWSSLKEAESADGVDTDYEMQMLLRVEQAYAANARVIQTVETLMQRLLEI</sequence>
<evidence type="ECO:0000256" key="2">
    <source>
        <dbReference type="ARBA" id="ARBA00004613"/>
    </source>
</evidence>
<keyword evidence="10" id="KW-1185">Reference proteome</keyword>
<dbReference type="InterPro" id="IPR053927">
    <property type="entry name" value="FlgK_helical"/>
</dbReference>
<dbReference type="GO" id="GO:0009424">
    <property type="term" value="C:bacterial-type flagellum hook"/>
    <property type="evidence" value="ECO:0007669"/>
    <property type="project" value="InterPro"/>
</dbReference>
<comment type="similarity">
    <text evidence="3">Belongs to the flagella basal body rod proteins family.</text>
</comment>
<keyword evidence="9" id="KW-0282">Flagellum</keyword>
<dbReference type="Pfam" id="PF06429">
    <property type="entry name" value="Flg_bbr_C"/>
    <property type="match status" value="1"/>
</dbReference>
<gene>
    <name evidence="9" type="primary">flgK</name>
    <name evidence="9" type="ORF">OSB_32700</name>
</gene>
<organism evidence="9 10">
    <name type="scientific">Octadecabacter temperatus</name>
    <dbReference type="NCBI Taxonomy" id="1458307"/>
    <lineage>
        <taxon>Bacteria</taxon>
        <taxon>Pseudomonadati</taxon>
        <taxon>Pseudomonadota</taxon>
        <taxon>Alphaproteobacteria</taxon>
        <taxon>Rhodobacterales</taxon>
        <taxon>Roseobacteraceae</taxon>
        <taxon>Octadecabacter</taxon>
    </lineage>
</organism>
<dbReference type="RefSeq" id="WP_049835935.1">
    <property type="nucleotide sequence ID" value="NZ_CP012160.1"/>
</dbReference>
<keyword evidence="5" id="KW-0964">Secreted</keyword>
<dbReference type="PANTHER" id="PTHR30033">
    <property type="entry name" value="FLAGELLAR HOOK-ASSOCIATED PROTEIN 1"/>
    <property type="match status" value="1"/>
</dbReference>
<keyword evidence="9" id="KW-0969">Cilium</keyword>
<keyword evidence="9" id="KW-0966">Cell projection</keyword>
<feature type="domain" description="Flagellar hook-associated protein FlgK helical" evidence="8">
    <location>
        <begin position="89"/>
        <end position="312"/>
    </location>
</feature>
<name>A0A0K0YA22_9RHOB</name>
<evidence type="ECO:0000256" key="1">
    <source>
        <dbReference type="ARBA" id="ARBA00004365"/>
    </source>
</evidence>
<keyword evidence="6" id="KW-0975">Bacterial flagellum</keyword>
<evidence type="ECO:0000256" key="5">
    <source>
        <dbReference type="ARBA" id="ARBA00022525"/>
    </source>
</evidence>
<dbReference type="Proteomes" id="UP000067444">
    <property type="component" value="Chromosome"/>
</dbReference>
<accession>A0A0K0YA22</accession>
<evidence type="ECO:0000313" key="9">
    <source>
        <dbReference type="EMBL" id="AKS47783.1"/>
    </source>
</evidence>
<dbReference type="InterPro" id="IPR010930">
    <property type="entry name" value="Flg_bb/hook_C_dom"/>
</dbReference>
<evidence type="ECO:0000256" key="4">
    <source>
        <dbReference type="ARBA" id="ARBA00016244"/>
    </source>
</evidence>
<dbReference type="STRING" id="1458307.OSB_32700"/>
<dbReference type="SUPFAM" id="SSF64518">
    <property type="entry name" value="Phase 1 flagellin"/>
    <property type="match status" value="1"/>
</dbReference>
<protein>
    <recommendedName>
        <fullName evidence="4">Flagellar hook-associated protein 1</fullName>
    </recommendedName>
</protein>
<dbReference type="AlphaFoldDB" id="A0A0K0YA22"/>
<dbReference type="Pfam" id="PF22638">
    <property type="entry name" value="FlgK_D1"/>
    <property type="match status" value="1"/>
</dbReference>
<feature type="domain" description="Flagellar basal-body/hook protein C-terminal" evidence="7">
    <location>
        <begin position="444"/>
        <end position="480"/>
    </location>
</feature>
<dbReference type="InterPro" id="IPR002371">
    <property type="entry name" value="FlgK"/>
</dbReference>
<evidence type="ECO:0000259" key="8">
    <source>
        <dbReference type="Pfam" id="PF22638"/>
    </source>
</evidence>
<dbReference type="GO" id="GO:0005198">
    <property type="term" value="F:structural molecule activity"/>
    <property type="evidence" value="ECO:0007669"/>
    <property type="project" value="InterPro"/>
</dbReference>
<reference evidence="9 10" key="1">
    <citation type="journal article" date="2015" name="Genome Announc.">
        <title>Closed Genome Sequence of Octadecabacter temperatus SB1, the First Mesophilic Species of the Genus Octadecabacter.</title>
        <authorList>
            <person name="Voget S."/>
            <person name="Billerbeck S."/>
            <person name="Simon M."/>
            <person name="Daniel R."/>
        </authorList>
    </citation>
    <scope>NUCLEOTIDE SEQUENCE [LARGE SCALE GENOMIC DNA]</scope>
    <source>
        <strain evidence="9 10">SB1</strain>
    </source>
</reference>
<evidence type="ECO:0000256" key="3">
    <source>
        <dbReference type="ARBA" id="ARBA00009677"/>
    </source>
</evidence>
<evidence type="ECO:0000313" key="10">
    <source>
        <dbReference type="Proteomes" id="UP000067444"/>
    </source>
</evidence>
<dbReference type="GO" id="GO:0044780">
    <property type="term" value="P:bacterial-type flagellum assembly"/>
    <property type="evidence" value="ECO:0007669"/>
    <property type="project" value="InterPro"/>
</dbReference>
<dbReference type="PATRIC" id="fig|1458307.3.peg.3293"/>
<comment type="subcellular location">
    <subcellularLocation>
        <location evidence="1">Bacterial flagellum</location>
    </subcellularLocation>
    <subcellularLocation>
        <location evidence="2">Secreted</location>
    </subcellularLocation>
</comment>
<dbReference type="GO" id="GO:0005576">
    <property type="term" value="C:extracellular region"/>
    <property type="evidence" value="ECO:0007669"/>
    <property type="project" value="UniProtKB-SubCell"/>
</dbReference>
<dbReference type="PANTHER" id="PTHR30033:SF1">
    <property type="entry name" value="FLAGELLAR HOOK-ASSOCIATED PROTEIN 1"/>
    <property type="match status" value="1"/>
</dbReference>
<proteinExistence type="inferred from homology"/>
<evidence type="ECO:0000259" key="7">
    <source>
        <dbReference type="Pfam" id="PF06429"/>
    </source>
</evidence>
<dbReference type="NCBIfam" id="TIGR02492">
    <property type="entry name" value="flgK_ends"/>
    <property type="match status" value="1"/>
</dbReference>